<dbReference type="GeneID" id="79303248"/>
<dbReference type="AlphaFoldDB" id="A0ABD5WQQ8"/>
<dbReference type="InterPro" id="IPR013150">
    <property type="entry name" value="TFIIB_cyclin"/>
</dbReference>
<dbReference type="Pfam" id="PF00382">
    <property type="entry name" value="TFIIB"/>
    <property type="match status" value="1"/>
</dbReference>
<accession>A0ABD5WQQ8</accession>
<protein>
    <submittedName>
        <fullName evidence="2">Transcription initiation factor IIB family protein</fullName>
    </submittedName>
</protein>
<reference evidence="2 3" key="1">
    <citation type="journal article" date="2019" name="Int. J. Syst. Evol. Microbiol.">
        <title>The Global Catalogue of Microorganisms (GCM) 10K type strain sequencing project: providing services to taxonomists for standard genome sequencing and annotation.</title>
        <authorList>
            <consortium name="The Broad Institute Genomics Platform"/>
            <consortium name="The Broad Institute Genome Sequencing Center for Infectious Disease"/>
            <person name="Wu L."/>
            <person name="Ma J."/>
        </authorList>
    </citation>
    <scope>NUCLEOTIDE SEQUENCE [LARGE SCALE GENOMIC DNA]</scope>
    <source>
        <strain evidence="2 3">DT72</strain>
    </source>
</reference>
<dbReference type="SUPFAM" id="SSF47954">
    <property type="entry name" value="Cyclin-like"/>
    <property type="match status" value="1"/>
</dbReference>
<evidence type="ECO:0000313" key="2">
    <source>
        <dbReference type="EMBL" id="MFC7080158.1"/>
    </source>
</evidence>
<keyword evidence="3" id="KW-1185">Reference proteome</keyword>
<sequence>MYRARDYVENERWLAEIEQAADRLELGTAARSRATDLFLSTVSDWESTEERDADSRRAVVAASLYAGSLIEGDQRSQSNVADAVGVARLTIQQRWKDLLEEAGLQPPSW</sequence>
<dbReference type="EMBL" id="JBHSZH010000005">
    <property type="protein sequence ID" value="MFC7080158.1"/>
    <property type="molecule type" value="Genomic_DNA"/>
</dbReference>
<organism evidence="2 3">
    <name type="scientific">Halorussus caseinilyticus</name>
    <dbReference type="NCBI Taxonomy" id="3034025"/>
    <lineage>
        <taxon>Archaea</taxon>
        <taxon>Methanobacteriati</taxon>
        <taxon>Methanobacteriota</taxon>
        <taxon>Stenosarchaea group</taxon>
        <taxon>Halobacteria</taxon>
        <taxon>Halobacteriales</taxon>
        <taxon>Haladaptataceae</taxon>
        <taxon>Halorussus</taxon>
    </lineage>
</organism>
<evidence type="ECO:0000259" key="1">
    <source>
        <dbReference type="Pfam" id="PF00382"/>
    </source>
</evidence>
<name>A0ABD5WQQ8_9EURY</name>
<dbReference type="Gene3D" id="1.10.472.10">
    <property type="entry name" value="Cyclin-like"/>
    <property type="match status" value="1"/>
</dbReference>
<dbReference type="Proteomes" id="UP001596407">
    <property type="component" value="Unassembled WGS sequence"/>
</dbReference>
<proteinExistence type="predicted"/>
<dbReference type="RefSeq" id="WP_276282016.1">
    <property type="nucleotide sequence ID" value="NZ_CP119809.1"/>
</dbReference>
<feature type="domain" description="Transcription factor TFIIB cyclin-like" evidence="1">
    <location>
        <begin position="16"/>
        <end position="100"/>
    </location>
</feature>
<evidence type="ECO:0000313" key="3">
    <source>
        <dbReference type="Proteomes" id="UP001596407"/>
    </source>
</evidence>
<gene>
    <name evidence="2" type="ORF">ACFQJ6_08540</name>
</gene>
<dbReference type="InterPro" id="IPR036915">
    <property type="entry name" value="Cyclin-like_sf"/>
</dbReference>
<comment type="caution">
    <text evidence="2">The sequence shown here is derived from an EMBL/GenBank/DDBJ whole genome shotgun (WGS) entry which is preliminary data.</text>
</comment>